<dbReference type="EMBL" id="CM023471">
    <property type="protein sequence ID" value="KAH7965516.1"/>
    <property type="molecule type" value="Genomic_DNA"/>
</dbReference>
<evidence type="ECO:0000313" key="2">
    <source>
        <dbReference type="Proteomes" id="UP000821865"/>
    </source>
</evidence>
<sequence>MTSRKFCLKWKRNQLSEVGVPVQLHIDEAKQDVALLCDGMCLTAHKTVLAAFSPFFHELFAANPGSDTVVIPHGVRYADLTMVVEFIYRGEVIVPHQQLYSLAKAASTFKVEGRFMFARNDGTNQVPLSTNVGYSAFPCMTYYGRQMPPVVQQALRSEFQITTGKVNASIDQTGAVASESAENAQDITLALDALRDFPVASTARETTPATAPPSCVAPSDDSVDFLTTGPKLPATVYQVTESVNHSAKGGEACHFDTGLKILDTATVKVSMPTEALTPVNESRLSDGELSTFDGTRVVPVKASLISACSEHEEAAGKPSLSNISDMEQPLTKLPSPSLVTDNKTVMNNGCASGAAVSSVECSSKVLMPQENISSAPVITDMCNHDSVQQEPTSAPGRPSSPSSGEGSSSGSEKTCAECPEDVTPLSSTGQLSSPKAKKRKYRSLSTGNEPLTSIDEQTAETSWSGPITRSRAARLAKQLK</sequence>
<keyword evidence="2" id="KW-1185">Reference proteome</keyword>
<reference evidence="1" key="1">
    <citation type="submission" date="2020-05" db="EMBL/GenBank/DDBJ databases">
        <title>Large-scale comparative analyses of tick genomes elucidate their genetic diversity and vector capacities.</title>
        <authorList>
            <person name="Jia N."/>
            <person name="Wang J."/>
            <person name="Shi W."/>
            <person name="Du L."/>
            <person name="Sun Y."/>
            <person name="Zhan W."/>
            <person name="Jiang J."/>
            <person name="Wang Q."/>
            <person name="Zhang B."/>
            <person name="Ji P."/>
            <person name="Sakyi L.B."/>
            <person name="Cui X."/>
            <person name="Yuan T."/>
            <person name="Jiang B."/>
            <person name="Yang W."/>
            <person name="Lam T.T.-Y."/>
            <person name="Chang Q."/>
            <person name="Ding S."/>
            <person name="Wang X."/>
            <person name="Zhu J."/>
            <person name="Ruan X."/>
            <person name="Zhao L."/>
            <person name="Wei J."/>
            <person name="Que T."/>
            <person name="Du C."/>
            <person name="Cheng J."/>
            <person name="Dai P."/>
            <person name="Han X."/>
            <person name="Huang E."/>
            <person name="Gao Y."/>
            <person name="Liu J."/>
            <person name="Shao H."/>
            <person name="Ye R."/>
            <person name="Li L."/>
            <person name="Wei W."/>
            <person name="Wang X."/>
            <person name="Wang C."/>
            <person name="Yang T."/>
            <person name="Huo Q."/>
            <person name="Li W."/>
            <person name="Guo W."/>
            <person name="Chen H."/>
            <person name="Zhou L."/>
            <person name="Ni X."/>
            <person name="Tian J."/>
            <person name="Zhou Y."/>
            <person name="Sheng Y."/>
            <person name="Liu T."/>
            <person name="Pan Y."/>
            <person name="Xia L."/>
            <person name="Li J."/>
            <person name="Zhao F."/>
            <person name="Cao W."/>
        </authorList>
    </citation>
    <scope>NUCLEOTIDE SEQUENCE</scope>
    <source>
        <strain evidence="1">Dsil-2018</strain>
    </source>
</reference>
<name>A0ACB8DBW5_DERSI</name>
<protein>
    <submittedName>
        <fullName evidence="1">Uncharacterized protein</fullName>
    </submittedName>
</protein>
<accession>A0ACB8DBW5</accession>
<comment type="caution">
    <text evidence="1">The sequence shown here is derived from an EMBL/GenBank/DDBJ whole genome shotgun (WGS) entry which is preliminary data.</text>
</comment>
<organism evidence="1 2">
    <name type="scientific">Dermacentor silvarum</name>
    <name type="common">Tick</name>
    <dbReference type="NCBI Taxonomy" id="543639"/>
    <lineage>
        <taxon>Eukaryota</taxon>
        <taxon>Metazoa</taxon>
        <taxon>Ecdysozoa</taxon>
        <taxon>Arthropoda</taxon>
        <taxon>Chelicerata</taxon>
        <taxon>Arachnida</taxon>
        <taxon>Acari</taxon>
        <taxon>Parasitiformes</taxon>
        <taxon>Ixodida</taxon>
        <taxon>Ixodoidea</taxon>
        <taxon>Ixodidae</taxon>
        <taxon>Rhipicephalinae</taxon>
        <taxon>Dermacentor</taxon>
    </lineage>
</organism>
<proteinExistence type="predicted"/>
<gene>
    <name evidence="1" type="ORF">HPB49_008527</name>
</gene>
<evidence type="ECO:0000313" key="1">
    <source>
        <dbReference type="EMBL" id="KAH7965516.1"/>
    </source>
</evidence>
<dbReference type="Proteomes" id="UP000821865">
    <property type="component" value="Chromosome 2"/>
</dbReference>